<accession>A0ABP9ZZP7</accession>
<evidence type="ECO:0000256" key="4">
    <source>
        <dbReference type="ARBA" id="ARBA00022679"/>
    </source>
</evidence>
<feature type="domain" description="DNA methylase N-4/N-6" evidence="8">
    <location>
        <begin position="537"/>
        <end position="866"/>
    </location>
</feature>
<evidence type="ECO:0000256" key="5">
    <source>
        <dbReference type="ARBA" id="ARBA00022691"/>
    </source>
</evidence>
<evidence type="ECO:0000256" key="2">
    <source>
        <dbReference type="ARBA" id="ARBA00011900"/>
    </source>
</evidence>
<dbReference type="Gene3D" id="3.40.50.150">
    <property type="entry name" value="Vaccinia Virus protein VP39"/>
    <property type="match status" value="1"/>
</dbReference>
<reference evidence="9 10" key="1">
    <citation type="submission" date="2024-04" db="EMBL/GenBank/DDBJ databases">
        <title>Draft genome sequence of Thalassolituus maritimus NBRC 116585.</title>
        <authorList>
            <person name="Miyakawa T."/>
            <person name="Kusuya Y."/>
            <person name="Miura T."/>
        </authorList>
    </citation>
    <scope>NUCLEOTIDE SEQUENCE [LARGE SCALE GENOMIC DNA]</scope>
    <source>
        <strain evidence="9 10">5NW40-0001</strain>
    </source>
</reference>
<comment type="catalytic activity">
    <reaction evidence="6">
        <text>a 2'-deoxyadenosine in DNA + S-adenosyl-L-methionine = an N(6)-methyl-2'-deoxyadenosine in DNA + S-adenosyl-L-homocysteine + H(+)</text>
        <dbReference type="Rhea" id="RHEA:15197"/>
        <dbReference type="Rhea" id="RHEA-COMP:12418"/>
        <dbReference type="Rhea" id="RHEA-COMP:12419"/>
        <dbReference type="ChEBI" id="CHEBI:15378"/>
        <dbReference type="ChEBI" id="CHEBI:57856"/>
        <dbReference type="ChEBI" id="CHEBI:59789"/>
        <dbReference type="ChEBI" id="CHEBI:90615"/>
        <dbReference type="ChEBI" id="CHEBI:90616"/>
        <dbReference type="EC" id="2.1.1.72"/>
    </reaction>
</comment>
<keyword evidence="7" id="KW-0175">Coiled coil</keyword>
<comment type="similarity">
    <text evidence="1">Belongs to the N(4)/N(6)-methyltransferase family.</text>
</comment>
<keyword evidence="5" id="KW-0949">S-adenosyl-L-methionine</keyword>
<evidence type="ECO:0000313" key="9">
    <source>
        <dbReference type="EMBL" id="GAA6145537.1"/>
    </source>
</evidence>
<organism evidence="9 10">
    <name type="scientific">Thalassolituus maritimus</name>
    <dbReference type="NCBI Taxonomy" id="484498"/>
    <lineage>
        <taxon>Bacteria</taxon>
        <taxon>Pseudomonadati</taxon>
        <taxon>Pseudomonadota</taxon>
        <taxon>Gammaproteobacteria</taxon>
        <taxon>Oceanospirillales</taxon>
        <taxon>Oceanospirillaceae</taxon>
        <taxon>Thalassolituus</taxon>
    </lineage>
</organism>
<evidence type="ECO:0000256" key="7">
    <source>
        <dbReference type="SAM" id="Coils"/>
    </source>
</evidence>
<dbReference type="InterPro" id="IPR029063">
    <property type="entry name" value="SAM-dependent_MTases_sf"/>
</dbReference>
<keyword evidence="10" id="KW-1185">Reference proteome</keyword>
<proteinExistence type="inferred from homology"/>
<evidence type="ECO:0000256" key="6">
    <source>
        <dbReference type="ARBA" id="ARBA00047942"/>
    </source>
</evidence>
<evidence type="ECO:0000313" key="10">
    <source>
        <dbReference type="Proteomes" id="UP001481413"/>
    </source>
</evidence>
<keyword evidence="4" id="KW-0808">Transferase</keyword>
<dbReference type="InterPro" id="IPR002052">
    <property type="entry name" value="DNA_methylase_N6_adenine_CS"/>
</dbReference>
<dbReference type="EC" id="2.1.1.72" evidence="2"/>
<evidence type="ECO:0000259" key="8">
    <source>
        <dbReference type="Pfam" id="PF01555"/>
    </source>
</evidence>
<evidence type="ECO:0000256" key="3">
    <source>
        <dbReference type="ARBA" id="ARBA00022603"/>
    </source>
</evidence>
<name>A0ABP9ZZP7_9GAMM</name>
<sequence length="1162" mass="133123">MSTEHPPLSSNGTQVQKANDRRQTFANLLRDMFQLNQPELDFGLYRIMHARKADIERFIDQDLPNITRKAFANFASSDKAELQKELEQAKRAAVDAGFNPEESPRVRELSELLASNFDLAREEGEVYDALVTFFNRYYDEGDFLSRRVYKNGTYAIPYQGEEVVLHWANKDQYYIKSSETLRDYSFRLNTTNTQGSDPKRVHFKLVDADAGAQNNNKESDSSKRVFILDKDQPFEIIDGEPNEDGKHYPELQLRFVFRAATQDDWNTTTAMQAELEKATAAAKKKPPVHGALLAGAVNHLLDENSGLPAEWRTALNRDYTKANGDKADYSILQGQLNNYTKKNSFDYFIHKDLGGFLTRELDYYIKNELLDWDDLAALKHNPARLAPMLSKMEVIRQLGDSIIAFLAQLENFQKKLWLKKKFVTETHYCITLDRLADHTNLLEKVFDNENQLADWQKLYALDLDTLDHDYEALSWEAFLAQPEYRYLMLDTRHFDEAFKAQLLATIEDLDEQCDGLLVHSENFQALNLLQERYKEQVKCIYIDPPYNTGDDGFPYKDRYKSSSWLSMVFDRLQVAAELSDETGSLVVNIDDDEVSNLSQLIASNTTYEELAKTVWDKNRKNDARFFSVGHEYALVYSKNYSQLSKDGVIYREPKEGVDEAARLITKLRKKYGSNYEEIRTGWLNWFKDIPKADPKYKLRRYTKVNEQGPYRDDGNINWPGGGGPRYTVLHPVTKQPCKIPNSGWRYPNEERFWEEYEKGKISFGKDHTTVPSVISYLFDSDGQVMGSVHYSYAQTSAQEFDALWGERVFDNPKNFRDVARFLRYLSDSRDISLDYFAGSGTTGHAVINLNREDNGQRKYILVEMGDYFDTVLKPRIQKVVYADTWKAGRPVADKDGNMNGVSHCFKTIRLESYEDALGNLALNRQKGQQQLLEASENSDLTAARQSYVMNYMLEVETRGSASLLNSKLFVDPTAYQLNVRSASGDETKAVNIDLLETFNYLLGLTVEHIAAPVYFDAELSQGEFGRWQANVKRVADISQGKWWFRTVYGTNRNGQSVLVVWRNLPSIIAKGQGGGKKGAEDDKGLLKDNAVLDAVLIEKLNIRLTASKDDEIDILYVNGDHNINIPKNRKGEPMEQARIQLIEEAFHRLMFAGTESDLPGKV</sequence>
<dbReference type="InterPro" id="IPR002295">
    <property type="entry name" value="N4/N6-MTase_EcoPI_Mod-like"/>
</dbReference>
<protein>
    <recommendedName>
        <fullName evidence="2">site-specific DNA-methyltransferase (adenine-specific)</fullName>
        <ecNumber evidence="2">2.1.1.72</ecNumber>
    </recommendedName>
</protein>
<gene>
    <name evidence="9" type="ORF">NBRC116585_16550</name>
</gene>
<dbReference type="RefSeq" id="WP_353294529.1">
    <property type="nucleotide sequence ID" value="NZ_BAABWH010000004.1"/>
</dbReference>
<dbReference type="PROSITE" id="PS00092">
    <property type="entry name" value="N6_MTASE"/>
    <property type="match status" value="1"/>
</dbReference>
<dbReference type="InterPro" id="IPR002941">
    <property type="entry name" value="DNA_methylase_N4/N6"/>
</dbReference>
<evidence type="ECO:0000256" key="1">
    <source>
        <dbReference type="ARBA" id="ARBA00006594"/>
    </source>
</evidence>
<feature type="coiled-coil region" evidence="7">
    <location>
        <begin position="72"/>
        <end position="99"/>
    </location>
</feature>
<dbReference type="SUPFAM" id="SSF53335">
    <property type="entry name" value="S-adenosyl-L-methionine-dependent methyltransferases"/>
    <property type="match status" value="1"/>
</dbReference>
<keyword evidence="3" id="KW-0489">Methyltransferase</keyword>
<dbReference type="EMBL" id="BAABWH010000004">
    <property type="protein sequence ID" value="GAA6145537.1"/>
    <property type="molecule type" value="Genomic_DNA"/>
</dbReference>
<dbReference type="Proteomes" id="UP001481413">
    <property type="component" value="Unassembled WGS sequence"/>
</dbReference>
<comment type="caution">
    <text evidence="9">The sequence shown here is derived from an EMBL/GenBank/DDBJ whole genome shotgun (WGS) entry which is preliminary data.</text>
</comment>
<dbReference type="Pfam" id="PF01555">
    <property type="entry name" value="N6_N4_Mtase"/>
    <property type="match status" value="1"/>
</dbReference>
<dbReference type="PRINTS" id="PR00506">
    <property type="entry name" value="D21N6MTFRASE"/>
</dbReference>